<dbReference type="Gene3D" id="3.40.50.12020">
    <property type="entry name" value="Uncharacterised protein family UPF0261, NN domain"/>
    <property type="match status" value="1"/>
</dbReference>
<dbReference type="InterPro" id="IPR008322">
    <property type="entry name" value="UPF0261"/>
</dbReference>
<comment type="caution">
    <text evidence="3">The sequence shown here is derived from an EMBL/GenBank/DDBJ whole genome shotgun (WGS) entry which is preliminary data.</text>
</comment>
<dbReference type="InterPro" id="IPR051353">
    <property type="entry name" value="Tobamovirus_resist_UPF0261"/>
</dbReference>
<protein>
    <submittedName>
        <fullName evidence="3">UPF0261 family protein</fullName>
    </submittedName>
</protein>
<dbReference type="PANTHER" id="PTHR31862">
    <property type="entry name" value="UPF0261 DOMAIN PROTEIN (AFU_ORTHOLOGUE AFUA_1G10120)"/>
    <property type="match status" value="1"/>
</dbReference>
<evidence type="ECO:0000313" key="4">
    <source>
        <dbReference type="Proteomes" id="UP000285961"/>
    </source>
</evidence>
<reference evidence="3 4" key="1">
    <citation type="journal article" date="2017" name="ISME J.">
        <title>Energy and carbon metabolisms in a deep terrestrial subsurface fluid microbial community.</title>
        <authorList>
            <person name="Momper L."/>
            <person name="Jungbluth S.P."/>
            <person name="Lee M.D."/>
            <person name="Amend J.P."/>
        </authorList>
    </citation>
    <scope>NUCLEOTIDE SEQUENCE [LARGE SCALE GENOMIC DNA]</scope>
    <source>
        <strain evidence="3">SURF_17</strain>
    </source>
</reference>
<dbReference type="InterPro" id="IPR044122">
    <property type="entry name" value="UPF0261_N"/>
</dbReference>
<dbReference type="Pfam" id="PF23189">
    <property type="entry name" value="UPF0261_C"/>
    <property type="match status" value="1"/>
</dbReference>
<feature type="domain" description="UPF0261" evidence="2">
    <location>
        <begin position="198"/>
        <end position="422"/>
    </location>
</feature>
<dbReference type="Gene3D" id="3.40.50.12030">
    <property type="entry name" value="Uncharacterised protein family UPF0261, NC domain"/>
    <property type="match status" value="1"/>
</dbReference>
<evidence type="ECO:0000313" key="3">
    <source>
        <dbReference type="EMBL" id="RJP74036.1"/>
    </source>
</evidence>
<organism evidence="3 4">
    <name type="scientific">Candidatus Abyssobacteria bacterium SURF_17</name>
    <dbReference type="NCBI Taxonomy" id="2093361"/>
    <lineage>
        <taxon>Bacteria</taxon>
        <taxon>Pseudomonadati</taxon>
        <taxon>Candidatus Hydrogenedentota</taxon>
        <taxon>Candidatus Abyssobacteria</taxon>
    </lineage>
</organism>
<name>A0A419F6L8_9BACT</name>
<dbReference type="Proteomes" id="UP000285961">
    <property type="component" value="Unassembled WGS sequence"/>
</dbReference>
<dbReference type="AlphaFoldDB" id="A0A419F6L8"/>
<dbReference type="NCBIfam" id="NF002674">
    <property type="entry name" value="PRK02399.1-2"/>
    <property type="match status" value="1"/>
</dbReference>
<proteinExistence type="predicted"/>
<accession>A0A419F6L8</accession>
<evidence type="ECO:0000259" key="2">
    <source>
        <dbReference type="Pfam" id="PF23189"/>
    </source>
</evidence>
<dbReference type="EMBL" id="QZKI01000021">
    <property type="protein sequence ID" value="RJP74036.1"/>
    <property type="molecule type" value="Genomic_DNA"/>
</dbReference>
<dbReference type="PANTHER" id="PTHR31862:SF1">
    <property type="entry name" value="UPF0261 DOMAIN PROTEIN (AFU_ORTHOLOGUE AFUA_1G10120)"/>
    <property type="match status" value="1"/>
</dbReference>
<dbReference type="PIRSF" id="PIRSF033271">
    <property type="entry name" value="UCP033271"/>
    <property type="match status" value="1"/>
</dbReference>
<feature type="domain" description="UPF0261" evidence="1">
    <location>
        <begin position="16"/>
        <end position="191"/>
    </location>
</feature>
<dbReference type="InterPro" id="IPR056778">
    <property type="entry name" value="UPF0261_C"/>
</dbReference>
<dbReference type="Pfam" id="PF06792">
    <property type="entry name" value="UPF0261"/>
    <property type="match status" value="1"/>
</dbReference>
<sequence length="426" mass="45843">MSPFPRLFLGGFDVGKSIVIVATLDTRGDEVKFLKKLIKRRGHSPIIIDAGVMGKPLFPGDFTRERVAEAGGKRLKELIEAAEKGADRYEATRVMIEGVQKITTDLWEAGKLDGIVSLGGSTGAALGATAMKALPMGVPKLIVTTFLTTTPVGDADITVMQTPVDLVGLNRIVKKTLANAAGAIMGMAEQELPKEEQRMLVGITALGVTTPAVQNVIARLEKKGYDSIVFHAKTAELDKLVRAGAIDAIIDLTSFETVPMTLYSDEIVSMLVGTPEVRRTRLDSASEKALPQIIAPGGLDMHIFPGTGIDSVPAEYQNRAWSMHGETVVLFRTSKDELEKIAASIAAHANQAAGPVAIIIPLRGFSEASKKGAPLYDPESDQAFINALKQNLKKKVKLIEIDCHINDDAFAARVEKTFEEMISERG</sequence>
<evidence type="ECO:0000259" key="1">
    <source>
        <dbReference type="Pfam" id="PF06792"/>
    </source>
</evidence>
<gene>
    <name evidence="3" type="ORF">C4532_03315</name>
</gene>
<dbReference type="CDD" id="cd15488">
    <property type="entry name" value="Tm-1-like"/>
    <property type="match status" value="1"/>
</dbReference>